<dbReference type="EMBL" id="KV441475">
    <property type="protein sequence ID" value="OAG22307.1"/>
    <property type="molecule type" value="Genomic_DNA"/>
</dbReference>
<accession>A0A177DS09</accession>
<evidence type="ECO:0000313" key="4">
    <source>
        <dbReference type="EMBL" id="RYN83159.1"/>
    </source>
</evidence>
<feature type="transmembrane region" description="Helical" evidence="2">
    <location>
        <begin position="132"/>
        <end position="153"/>
    </location>
</feature>
<keyword evidence="5" id="KW-1185">Reference proteome</keyword>
<keyword evidence="2" id="KW-0812">Transmembrane</keyword>
<name>A0A177DS09_ALTAL</name>
<evidence type="ECO:0000313" key="5">
    <source>
        <dbReference type="Proteomes" id="UP000077248"/>
    </source>
</evidence>
<gene>
    <name evidence="4" type="ORF">AA0117_g430</name>
    <name evidence="3" type="ORF">CC77DRAFT_1019312</name>
</gene>
<protein>
    <submittedName>
        <fullName evidence="3">Uncharacterized protein</fullName>
    </submittedName>
</protein>
<dbReference type="VEuPathDB" id="FungiDB:CC77DRAFT_1019312"/>
<reference evidence="4" key="3">
    <citation type="journal article" date="2019" name="J. ISSAAS">
        <title>Genomics, evolutionary history and diagnostics of the Alternaria alternata species group including apple and Asian pear pathotypes.</title>
        <authorList>
            <person name="Armitage A.D."/>
            <person name="Cockerton H.M."/>
            <person name="Sreenivasaprasad S."/>
            <person name="Woodhall J."/>
            <person name="Lane C."/>
            <person name="Harrison R.J."/>
            <person name="Clarkson J.P."/>
        </authorList>
    </citation>
    <scope>NUCLEOTIDE SEQUENCE</scope>
    <source>
        <strain evidence="4">FERA 1177</strain>
    </source>
</reference>
<dbReference type="EMBL" id="PDXD01000001">
    <property type="protein sequence ID" value="RYN83159.1"/>
    <property type="molecule type" value="Genomic_DNA"/>
</dbReference>
<evidence type="ECO:0000313" key="6">
    <source>
        <dbReference type="Proteomes" id="UP000291422"/>
    </source>
</evidence>
<proteinExistence type="predicted"/>
<organism evidence="3 5">
    <name type="scientific">Alternaria alternata</name>
    <name type="common">Alternaria rot fungus</name>
    <name type="synonym">Torula alternata</name>
    <dbReference type="NCBI Taxonomy" id="5599"/>
    <lineage>
        <taxon>Eukaryota</taxon>
        <taxon>Fungi</taxon>
        <taxon>Dikarya</taxon>
        <taxon>Ascomycota</taxon>
        <taxon>Pezizomycotina</taxon>
        <taxon>Dothideomycetes</taxon>
        <taxon>Pleosporomycetidae</taxon>
        <taxon>Pleosporales</taxon>
        <taxon>Pleosporineae</taxon>
        <taxon>Pleosporaceae</taxon>
        <taxon>Alternaria</taxon>
        <taxon>Alternaria sect. Alternaria</taxon>
        <taxon>Alternaria alternata complex</taxon>
    </lineage>
</organism>
<dbReference type="GeneID" id="29110402"/>
<reference evidence="3 5" key="1">
    <citation type="submission" date="2016-05" db="EMBL/GenBank/DDBJ databases">
        <title>Comparative analysis of secretome profiles of manganese(II)-oxidizing ascomycete fungi.</title>
        <authorList>
            <consortium name="DOE Joint Genome Institute"/>
            <person name="Zeiner C.A."/>
            <person name="Purvine S.O."/>
            <person name="Zink E.M."/>
            <person name="Wu S."/>
            <person name="Pasa-Tolic L."/>
            <person name="Chaput D.L."/>
            <person name="Haridas S."/>
            <person name="Grigoriev I.V."/>
            <person name="Santelli C.M."/>
            <person name="Hansel C.M."/>
        </authorList>
    </citation>
    <scope>NUCLEOTIDE SEQUENCE [LARGE SCALE GENOMIC DNA]</scope>
    <source>
        <strain evidence="3 5">SRC1lrK2f</strain>
    </source>
</reference>
<feature type="transmembrane region" description="Helical" evidence="2">
    <location>
        <begin position="67"/>
        <end position="88"/>
    </location>
</feature>
<evidence type="ECO:0000256" key="2">
    <source>
        <dbReference type="SAM" id="Phobius"/>
    </source>
</evidence>
<dbReference type="OMA" id="PLLWRIY"/>
<dbReference type="AlphaFoldDB" id="A0A177DS09"/>
<evidence type="ECO:0000313" key="3">
    <source>
        <dbReference type="EMBL" id="OAG22307.1"/>
    </source>
</evidence>
<reference evidence="6" key="2">
    <citation type="journal article" date="2019" name="bioRxiv">
        <title>Genomics, evolutionary history and diagnostics of the Alternaria alternata species group including apple and Asian pear pathotypes.</title>
        <authorList>
            <person name="Armitage A.D."/>
            <person name="Cockerton H.M."/>
            <person name="Sreenivasaprasad S."/>
            <person name="Woodhall J.W."/>
            <person name="Lane C.R."/>
            <person name="Harrison R.J."/>
            <person name="Clarkson J.P."/>
        </authorList>
    </citation>
    <scope>NUCLEOTIDE SEQUENCE [LARGE SCALE GENOMIC DNA]</scope>
    <source>
        <strain evidence="6">FERA 1177</strain>
    </source>
</reference>
<feature type="transmembrane region" description="Helical" evidence="2">
    <location>
        <begin position="100"/>
        <end position="120"/>
    </location>
</feature>
<feature type="region of interest" description="Disordered" evidence="1">
    <location>
        <begin position="1"/>
        <end position="20"/>
    </location>
</feature>
<dbReference type="Proteomes" id="UP000291422">
    <property type="component" value="Unassembled WGS sequence"/>
</dbReference>
<sequence>MPTTKSPATNPNITPDPSQNGSTVRKAFLLEAFANLFTIPLITNTSWTLSLLLNNPSRDINPTSILFARLFGGLVVGGLTSALLAGATNTRNGIESRRPTYMLLGLGEAVLIPMIVLDLIEGGGPNAALSKGVAAASVACLVPPLFWRLYVLFVRPDLLGKYTEEGKTNGSARSSGGYGAINTRED</sequence>
<dbReference type="RefSeq" id="XP_018387728.1">
    <property type="nucleotide sequence ID" value="XM_018524808.1"/>
</dbReference>
<evidence type="ECO:0000256" key="1">
    <source>
        <dbReference type="SAM" id="MobiDB-lite"/>
    </source>
</evidence>
<keyword evidence="2" id="KW-1133">Transmembrane helix</keyword>
<dbReference type="Proteomes" id="UP000077248">
    <property type="component" value="Unassembled WGS sequence"/>
</dbReference>
<feature type="transmembrane region" description="Helical" evidence="2">
    <location>
        <begin position="28"/>
        <end position="47"/>
    </location>
</feature>
<dbReference type="KEGG" id="aalt:CC77DRAFT_1019312"/>
<keyword evidence="2" id="KW-0472">Membrane</keyword>
<feature type="region of interest" description="Disordered" evidence="1">
    <location>
        <begin position="165"/>
        <end position="186"/>
    </location>
</feature>